<dbReference type="EMBL" id="FJUX01000062">
    <property type="protein sequence ID" value="CZT03528.1"/>
    <property type="molecule type" value="Genomic_DNA"/>
</dbReference>
<dbReference type="CDD" id="cd02859">
    <property type="entry name" value="E_set_AMPKbeta_like_N"/>
    <property type="match status" value="1"/>
</dbReference>
<dbReference type="SUPFAM" id="SSF81296">
    <property type="entry name" value="E set domains"/>
    <property type="match status" value="1"/>
</dbReference>
<organism evidence="2 3">
    <name type="scientific">Rhynchosporium agropyri</name>
    <dbReference type="NCBI Taxonomy" id="914238"/>
    <lineage>
        <taxon>Eukaryota</taxon>
        <taxon>Fungi</taxon>
        <taxon>Dikarya</taxon>
        <taxon>Ascomycota</taxon>
        <taxon>Pezizomycotina</taxon>
        <taxon>Leotiomycetes</taxon>
        <taxon>Helotiales</taxon>
        <taxon>Ploettnerulaceae</taxon>
        <taxon>Rhynchosporium</taxon>
    </lineage>
</organism>
<dbReference type="InterPro" id="IPR013783">
    <property type="entry name" value="Ig-like_fold"/>
</dbReference>
<dbReference type="Gene3D" id="2.60.40.10">
    <property type="entry name" value="Immunoglobulins"/>
    <property type="match status" value="1"/>
</dbReference>
<feature type="region of interest" description="Disordered" evidence="1">
    <location>
        <begin position="214"/>
        <end position="299"/>
    </location>
</feature>
<evidence type="ECO:0000313" key="3">
    <source>
        <dbReference type="Proteomes" id="UP000178912"/>
    </source>
</evidence>
<feature type="region of interest" description="Disordered" evidence="1">
    <location>
        <begin position="642"/>
        <end position="712"/>
    </location>
</feature>
<feature type="compositionally biased region" description="Acidic residues" evidence="1">
    <location>
        <begin position="474"/>
        <end position="486"/>
    </location>
</feature>
<dbReference type="AlphaFoldDB" id="A0A1E1L1Q4"/>
<feature type="compositionally biased region" description="Basic and acidic residues" evidence="1">
    <location>
        <begin position="285"/>
        <end position="294"/>
    </location>
</feature>
<keyword evidence="3" id="KW-1185">Reference proteome</keyword>
<accession>A0A1E1L1Q4</accession>
<feature type="compositionally biased region" description="Basic and acidic residues" evidence="1">
    <location>
        <begin position="235"/>
        <end position="254"/>
    </location>
</feature>
<feature type="region of interest" description="Disordered" evidence="1">
    <location>
        <begin position="319"/>
        <end position="341"/>
    </location>
</feature>
<gene>
    <name evidence="2" type="ORF">RAG0_10245</name>
</gene>
<dbReference type="Proteomes" id="UP000178912">
    <property type="component" value="Unassembled WGS sequence"/>
</dbReference>
<reference evidence="3" key="1">
    <citation type="submission" date="2016-03" db="EMBL/GenBank/DDBJ databases">
        <authorList>
            <person name="Guldener U."/>
        </authorList>
    </citation>
    <scope>NUCLEOTIDE SEQUENCE [LARGE SCALE GENOMIC DNA]</scope>
    <source>
        <strain evidence="3">04CH-RAC-A.6.1</strain>
    </source>
</reference>
<protein>
    <recommendedName>
        <fullName evidence="4">AMP-activated protein kinase glycogen-binding domain-containing protein</fullName>
    </recommendedName>
</protein>
<feature type="region of interest" description="Disordered" evidence="1">
    <location>
        <begin position="568"/>
        <end position="627"/>
    </location>
</feature>
<evidence type="ECO:0008006" key="4">
    <source>
        <dbReference type="Google" id="ProtNLM"/>
    </source>
</evidence>
<evidence type="ECO:0000256" key="1">
    <source>
        <dbReference type="SAM" id="MobiDB-lite"/>
    </source>
</evidence>
<dbReference type="InterPro" id="IPR014756">
    <property type="entry name" value="Ig_E-set"/>
</dbReference>
<dbReference type="OrthoDB" id="5350410at2759"/>
<proteinExistence type="predicted"/>
<evidence type="ECO:0000313" key="2">
    <source>
        <dbReference type="EMBL" id="CZT03528.1"/>
    </source>
</evidence>
<feature type="region of interest" description="Disordered" evidence="1">
    <location>
        <begin position="443"/>
        <end position="543"/>
    </location>
</feature>
<feature type="compositionally biased region" description="Polar residues" evidence="1">
    <location>
        <begin position="642"/>
        <end position="670"/>
    </location>
</feature>
<name>A0A1E1L1Q4_9HELO</name>
<sequence length="745" mass="81013">MAPKTVSVTVKYAVPGTQPPIFLAGSFSDPAWEPQEMQFTTDENNEHEFYKEVNVEQGKEYQYKFRIGLGDWWILNENSPTGTDNAGNRNNVLTAPVIVDKIDATPTEDNREEDSTMTKNQWVHDAPLGAREATPEPVEEAMGTRETSDVLFSDEIVKEDELPTTTGLPMPPHTIEPLEPHPTPAAGLEKNESEFGLGLKDTNAYTKIESAESIKPAAVPSPEISLKETLPTPSEETKPNSEHVKTKSKEDTAESLHVPALVVEKVDDEPSYGDDFGPNATTAQKDAHNLRSEDAEPDQTIIRDTHTPELADVAAEVADSAETLDRHAPTPPISDEEAGRIGYRRLSETPIPEIAKTAAEVADVAAVLDRKALGDLLEERGYFAIIDDESIVFPETPADEKVPLFPHERGCDSPKGSKNGKHGPVDIPRKLQKIDDQAFWDPNDPSFRDGIHGLENPISPGITLQDPSPSLDAITEDEEEKDEEQEIPTNGGNVNGNGSAGHSREPTVQVNGIKDTEKPAQAEKQNGVVPTILSPGENAKAEPEIGGFHREIPALAAQNIQPLINHSIGRSSFDGVDDNHSATPSVETPAIEVQSAEPKLTNPNDRPASTDGEQLSEPQIQIPATPLIVGNRQLGHEDEDVQQITTKSGLSIQVQPATPRGSTAESSGGKSSAIEDKNVNGNPETQIKSRKRQPSPTPDRPLTPSSMQGKEQSKNILRAIWRVVFVEWIGEFIMRLCNGGRGRQS</sequence>